<accession>A0A125BDT3</accession>
<keyword evidence="3" id="KW-1185">Reference proteome</keyword>
<dbReference type="Pfam" id="PF01850">
    <property type="entry name" value="PIN"/>
    <property type="match status" value="1"/>
</dbReference>
<dbReference type="InterPro" id="IPR029060">
    <property type="entry name" value="PIN-like_dom_sf"/>
</dbReference>
<evidence type="ECO:0000313" key="2">
    <source>
        <dbReference type="EMBL" id="KVW99664.1"/>
    </source>
</evidence>
<dbReference type="Proteomes" id="UP000064243">
    <property type="component" value="Unassembled WGS sequence"/>
</dbReference>
<organism evidence="2 3">
    <name type="scientific">Thiobacillus denitrificans</name>
    <dbReference type="NCBI Taxonomy" id="36861"/>
    <lineage>
        <taxon>Bacteria</taxon>
        <taxon>Pseudomonadati</taxon>
        <taxon>Pseudomonadota</taxon>
        <taxon>Betaproteobacteria</taxon>
        <taxon>Nitrosomonadales</taxon>
        <taxon>Thiobacillaceae</taxon>
        <taxon>Thiobacillus</taxon>
    </lineage>
</organism>
<dbReference type="PANTHER" id="PTHR39664">
    <property type="match status" value="1"/>
</dbReference>
<dbReference type="AlphaFoldDB" id="A0A125BDT3"/>
<dbReference type="InterPro" id="IPR002716">
    <property type="entry name" value="PIN_dom"/>
</dbReference>
<dbReference type="EMBL" id="LDUG01000002">
    <property type="protein sequence ID" value="KVW99664.1"/>
    <property type="molecule type" value="Genomic_DNA"/>
</dbReference>
<sequence>MIGLDTNVLVRYIAQDDPKQSAKATKLIESLTTDAPGYVGVVSVVELVWVLTGCYASTKKEVCDVLETLLRTREIVVAQSDTVWKAIRLFKDGKADFADCLIERSAAEAGCSHTATFDRNAAIDGGMRLIG</sequence>
<dbReference type="CDD" id="cd18683">
    <property type="entry name" value="PIN_VapC-like"/>
    <property type="match status" value="1"/>
</dbReference>
<comment type="caution">
    <text evidence="2">The sequence shown here is derived from an EMBL/GenBank/DDBJ whole genome shotgun (WGS) entry which is preliminary data.</text>
</comment>
<name>A0A125BDT3_THIDE</name>
<dbReference type="PANTHER" id="PTHR39664:SF2">
    <property type="entry name" value="NUCLEIC ACID-BINDING PROTEIN, CONTAINING PIN DOMAIN-RELATED"/>
    <property type="match status" value="1"/>
</dbReference>
<evidence type="ECO:0000313" key="3">
    <source>
        <dbReference type="Proteomes" id="UP000064243"/>
    </source>
</evidence>
<gene>
    <name evidence="2" type="ORF">ABW22_00410</name>
</gene>
<dbReference type="Gene3D" id="3.40.50.1010">
    <property type="entry name" value="5'-nuclease"/>
    <property type="match status" value="1"/>
</dbReference>
<dbReference type="SUPFAM" id="SSF88723">
    <property type="entry name" value="PIN domain-like"/>
    <property type="match status" value="1"/>
</dbReference>
<evidence type="ECO:0000259" key="1">
    <source>
        <dbReference type="Pfam" id="PF01850"/>
    </source>
</evidence>
<proteinExistence type="predicted"/>
<feature type="domain" description="PIN" evidence="1">
    <location>
        <begin position="4"/>
        <end position="120"/>
    </location>
</feature>
<dbReference type="OrthoDB" id="32974at2"/>
<protein>
    <submittedName>
        <fullName evidence="2">Twitching motility protein PilT</fullName>
    </submittedName>
</protein>
<reference evidence="2 3" key="1">
    <citation type="journal article" date="2015" name="Appl. Environ. Microbiol.">
        <title>Aerobic and Anaerobic Thiosulfate Oxidation by a Cold-Adapted, Subglacial Chemoautotroph.</title>
        <authorList>
            <person name="Harrold Z.R."/>
            <person name="Skidmore M.L."/>
            <person name="Hamilton T.L."/>
            <person name="Desch L."/>
            <person name="Amada K."/>
            <person name="van Gelder W."/>
            <person name="Glover K."/>
            <person name="Roden E.E."/>
            <person name="Boyd E.S."/>
        </authorList>
    </citation>
    <scope>NUCLEOTIDE SEQUENCE [LARGE SCALE GENOMIC DNA]</scope>
    <source>
        <strain evidence="2 3">RG</strain>
    </source>
</reference>
<dbReference type="PATRIC" id="fig|36861.3.peg.1116"/>
<dbReference type="RefSeq" id="WP_059750813.1">
    <property type="nucleotide sequence ID" value="NZ_LDUG01000002.1"/>
</dbReference>